<name>Q1M545_RHIJ3</name>
<accession>Q1M545</accession>
<proteinExistence type="predicted"/>
<dbReference type="EnsemblBacteria" id="CAK11772">
    <property type="protein sequence ID" value="CAK11772"/>
    <property type="gene ID" value="pRL120058"/>
</dbReference>
<dbReference type="KEGG" id="rle:pRL120058"/>
<organism evidence="1 2">
    <name type="scientific">Rhizobium johnstonii (strain DSM 114642 / LMG 32736 / 3841)</name>
    <name type="common">Rhizobium leguminosarum bv. viciae</name>
    <dbReference type="NCBI Taxonomy" id="216596"/>
    <lineage>
        <taxon>Bacteria</taxon>
        <taxon>Pseudomonadati</taxon>
        <taxon>Pseudomonadota</taxon>
        <taxon>Alphaproteobacteria</taxon>
        <taxon>Hyphomicrobiales</taxon>
        <taxon>Rhizobiaceae</taxon>
        <taxon>Rhizobium/Agrobacterium group</taxon>
        <taxon>Rhizobium</taxon>
        <taxon>Rhizobium johnstonii</taxon>
    </lineage>
</organism>
<protein>
    <submittedName>
        <fullName evidence="1">Uncharacterized protein</fullName>
    </submittedName>
</protein>
<evidence type="ECO:0000313" key="2">
    <source>
        <dbReference type="Proteomes" id="UP000006575"/>
    </source>
</evidence>
<dbReference type="AlphaFoldDB" id="Q1M545"/>
<dbReference type="Proteomes" id="UP000006575">
    <property type="component" value="Plasmid pRL12"/>
</dbReference>
<gene>
    <name evidence="1" type="ordered locus">pRL120058</name>
</gene>
<reference evidence="1 2" key="1">
    <citation type="journal article" date="2006" name="Genome Biol.">
        <title>The genome of Rhizobium leguminosarum has recognizable core and accessory components.</title>
        <authorList>
            <person name="Young J.W."/>
            <person name="Crossman L.C."/>
            <person name="Johnston A.W.B."/>
            <person name="Thomson N.R."/>
            <person name="Ghazoui Z.F."/>
            <person name="Hull K.H."/>
            <person name="Wexler M."/>
            <person name="Curson A.R.J."/>
            <person name="Todd J.D."/>
            <person name="Poole P.S."/>
            <person name="Mauchline T.H."/>
            <person name="East A.K."/>
            <person name="Quail M.A."/>
            <person name="Churcher C."/>
            <person name="Arrowsmith C."/>
            <person name="Cherevach A."/>
            <person name="Chillingworth T."/>
            <person name="Clarke K."/>
            <person name="Cronin A."/>
            <person name="Davis P."/>
            <person name="Fraser A."/>
            <person name="Hance Z."/>
            <person name="Hauser H."/>
            <person name="Jagels K."/>
            <person name="Moule S."/>
            <person name="Mungall K."/>
            <person name="Norbertczak H."/>
            <person name="Rabbinowitsch E."/>
            <person name="Sanders M."/>
            <person name="Simmonds M."/>
            <person name="Whitehead S."/>
            <person name="Parkhill J."/>
        </authorList>
    </citation>
    <scope>NUCLEOTIDE SEQUENCE [LARGE SCALE GENOMIC DNA]</scope>
    <source>
        <strain evidence="2">DSM 114642 / LMG 32736 / 3841</strain>
    </source>
</reference>
<evidence type="ECO:0000313" key="1">
    <source>
        <dbReference type="EMBL" id="CAK11772.1"/>
    </source>
</evidence>
<sequence>MFMRILLRVIPGRVCRLANGSAPHPLANRLIFNRSDTVKPMFLSHRRNGPSGRLDGAIRTEPSSPKRNQELFLLEREPDMSLEMDEPTIVATWENRAQIIEIMSSARTMSQEFQDLWNSSGGTGRLSQENTDRLVELLREISGLNEKLLRLA</sequence>
<geneLocation type="plasmid" evidence="2">
    <name>pRL12</name>
</geneLocation>
<keyword evidence="2" id="KW-1185">Reference proteome</keyword>
<dbReference type="EMBL" id="AM236086">
    <property type="protein sequence ID" value="CAK11772.1"/>
    <property type="molecule type" value="Genomic_DNA"/>
</dbReference>
<dbReference type="HOGENOM" id="CLU_1873771_0_0_5"/>